<dbReference type="Gene3D" id="2.60.40.2310">
    <property type="match status" value="1"/>
</dbReference>
<gene>
    <name evidence="13" type="ORF">PAHAL_2G424900</name>
</gene>
<dbReference type="InterPro" id="IPR041469">
    <property type="entry name" value="Subtilisin-like_FN3"/>
</dbReference>
<dbReference type="InterPro" id="IPR037045">
    <property type="entry name" value="S8pro/Inhibitor_I9_sf"/>
</dbReference>
<dbReference type="InterPro" id="IPR036852">
    <property type="entry name" value="Peptidase_S8/S53_dom_sf"/>
</dbReference>
<evidence type="ECO:0000256" key="6">
    <source>
        <dbReference type="PIRSR" id="PIRSR615500-1"/>
    </source>
</evidence>
<dbReference type="CDD" id="cd04852">
    <property type="entry name" value="Peptidases_S8_3"/>
    <property type="match status" value="1"/>
</dbReference>
<evidence type="ECO:0000256" key="7">
    <source>
        <dbReference type="PROSITE-ProRule" id="PRU01240"/>
    </source>
</evidence>
<evidence type="ECO:0000256" key="3">
    <source>
        <dbReference type="ARBA" id="ARBA00022729"/>
    </source>
</evidence>
<dbReference type="AlphaFoldDB" id="A0A2S3H3G6"/>
<comment type="similarity">
    <text evidence="1 7">Belongs to the peptidase S8 family.</text>
</comment>
<reference evidence="13" key="1">
    <citation type="submission" date="2018-04" db="EMBL/GenBank/DDBJ databases">
        <title>WGS assembly of Panicum hallii.</title>
        <authorList>
            <person name="Lovell J."/>
            <person name="Jenkins J."/>
            <person name="Lowry D."/>
            <person name="Mamidi S."/>
            <person name="Sreedasyam A."/>
            <person name="Weng X."/>
            <person name="Barry K."/>
            <person name="Bonette J."/>
            <person name="Campitelli B."/>
            <person name="Daum C."/>
            <person name="Gordon S."/>
            <person name="Gould B."/>
            <person name="Lipzen A."/>
            <person name="Macqueen A."/>
            <person name="Palacio-Mejia J."/>
            <person name="Plott C."/>
            <person name="Shakirov E."/>
            <person name="Shu S."/>
            <person name="Yoshinaga Y."/>
            <person name="Zane M."/>
            <person name="Rokhsar D."/>
            <person name="Grimwood J."/>
            <person name="Schmutz J."/>
            <person name="Juenger T."/>
        </authorList>
    </citation>
    <scope>NUCLEOTIDE SEQUENCE [LARGE SCALE GENOMIC DNA]</scope>
    <source>
        <strain evidence="13">FIL2</strain>
    </source>
</reference>
<feature type="chain" id="PRO_5015622941" description="Subtilisin-like protease fibronectin type-III domain-containing protein" evidence="9">
    <location>
        <begin position="25"/>
        <end position="772"/>
    </location>
</feature>
<evidence type="ECO:0000259" key="11">
    <source>
        <dbReference type="Pfam" id="PF05922"/>
    </source>
</evidence>
<feature type="region of interest" description="Disordered" evidence="8">
    <location>
        <begin position="210"/>
        <end position="235"/>
    </location>
</feature>
<dbReference type="Pfam" id="PF05922">
    <property type="entry name" value="Inhibitor_I9"/>
    <property type="match status" value="1"/>
</dbReference>
<dbReference type="InterPro" id="IPR022398">
    <property type="entry name" value="Peptidase_S8_His-AS"/>
</dbReference>
<dbReference type="GO" id="GO:0006508">
    <property type="term" value="P:proteolysis"/>
    <property type="evidence" value="ECO:0007669"/>
    <property type="project" value="UniProtKB-KW"/>
</dbReference>
<dbReference type="Pfam" id="PF17766">
    <property type="entry name" value="fn3_6"/>
    <property type="match status" value="1"/>
</dbReference>
<evidence type="ECO:0000256" key="8">
    <source>
        <dbReference type="SAM" id="MobiDB-lite"/>
    </source>
</evidence>
<dbReference type="Gene3D" id="3.40.50.200">
    <property type="entry name" value="Peptidase S8/S53 domain"/>
    <property type="match status" value="1"/>
</dbReference>
<feature type="active site" description="Charge relay system" evidence="6 7">
    <location>
        <position position="550"/>
    </location>
</feature>
<dbReference type="EMBL" id="CM008047">
    <property type="protein sequence ID" value="PAN14628.1"/>
    <property type="molecule type" value="Genomic_DNA"/>
</dbReference>
<dbReference type="InterPro" id="IPR023828">
    <property type="entry name" value="Peptidase_S8_Ser-AS"/>
</dbReference>
<dbReference type="InterPro" id="IPR010259">
    <property type="entry name" value="S8pro/Inhibitor_I9"/>
</dbReference>
<feature type="active site" description="Charge relay system" evidence="6 7">
    <location>
        <position position="154"/>
    </location>
</feature>
<feature type="domain" description="Peptidase S8/S53" evidence="10">
    <location>
        <begin position="145"/>
        <end position="590"/>
    </location>
</feature>
<dbReference type="PROSITE" id="PS51892">
    <property type="entry name" value="SUBTILASE"/>
    <property type="match status" value="1"/>
</dbReference>
<feature type="domain" description="Subtilisin-like protease fibronectin type-III" evidence="12">
    <location>
        <begin position="672"/>
        <end position="769"/>
    </location>
</feature>
<evidence type="ECO:0000313" key="13">
    <source>
        <dbReference type="EMBL" id="PAN14628.1"/>
    </source>
</evidence>
<keyword evidence="4 7" id="KW-0378">Hydrolase</keyword>
<dbReference type="FunFam" id="3.40.50.200:FF:000006">
    <property type="entry name" value="Subtilisin-like protease SBT1.5"/>
    <property type="match status" value="1"/>
</dbReference>
<evidence type="ECO:0000256" key="2">
    <source>
        <dbReference type="ARBA" id="ARBA00022670"/>
    </source>
</evidence>
<evidence type="ECO:0008006" key="14">
    <source>
        <dbReference type="Google" id="ProtNLM"/>
    </source>
</evidence>
<dbReference type="PROSITE" id="PS00137">
    <property type="entry name" value="SUBTILASE_HIS"/>
    <property type="match status" value="1"/>
</dbReference>
<name>A0A2S3H3G6_9POAL</name>
<dbReference type="InterPro" id="IPR034197">
    <property type="entry name" value="Peptidases_S8_3"/>
</dbReference>
<evidence type="ECO:0000256" key="4">
    <source>
        <dbReference type="ARBA" id="ARBA00022801"/>
    </source>
</evidence>
<dbReference type="InterPro" id="IPR000209">
    <property type="entry name" value="Peptidase_S8/S53_dom"/>
</dbReference>
<feature type="domain" description="Inhibitor I9" evidence="11">
    <location>
        <begin position="43"/>
        <end position="122"/>
    </location>
</feature>
<evidence type="ECO:0000259" key="10">
    <source>
        <dbReference type="Pfam" id="PF00082"/>
    </source>
</evidence>
<feature type="active site" description="Charge relay system" evidence="6 7">
    <location>
        <position position="226"/>
    </location>
</feature>
<dbReference type="InterPro" id="IPR015500">
    <property type="entry name" value="Peptidase_S8_subtilisin-rel"/>
</dbReference>
<protein>
    <recommendedName>
        <fullName evidence="14">Subtilisin-like protease fibronectin type-III domain-containing protein</fullName>
    </recommendedName>
</protein>
<dbReference type="GO" id="GO:0004252">
    <property type="term" value="F:serine-type endopeptidase activity"/>
    <property type="evidence" value="ECO:0007669"/>
    <property type="project" value="UniProtKB-UniRule"/>
</dbReference>
<dbReference type="Gene3D" id="3.50.30.30">
    <property type="match status" value="1"/>
</dbReference>
<dbReference type="Gene3D" id="3.30.70.80">
    <property type="entry name" value="Peptidase S8 propeptide/proteinase inhibitor I9"/>
    <property type="match status" value="1"/>
</dbReference>
<dbReference type="PANTHER" id="PTHR10795">
    <property type="entry name" value="PROPROTEIN CONVERTASE SUBTILISIN/KEXIN"/>
    <property type="match status" value="1"/>
</dbReference>
<dbReference type="InterPro" id="IPR045051">
    <property type="entry name" value="SBT"/>
</dbReference>
<evidence type="ECO:0000256" key="9">
    <source>
        <dbReference type="SAM" id="SignalP"/>
    </source>
</evidence>
<keyword evidence="3 9" id="KW-0732">Signal</keyword>
<dbReference type="Proteomes" id="UP000243499">
    <property type="component" value="Chromosome 2"/>
</dbReference>
<dbReference type="PROSITE" id="PS00138">
    <property type="entry name" value="SUBTILASE_SER"/>
    <property type="match status" value="1"/>
</dbReference>
<sequence length="772" mass="81927">MAFITTRLLHHLALFLFLTQLTHSALVPKTNNQPALKPQASNTYIVHANHLAKPPHFASLEHWYHSMVAAHSPRPVNTGRILYTYDTVMHGFAVQLTDDEARGMSSAPGVTGLYKDRLINLHTTRSPGFIGLDPGNAAWNETNYGDGVIIGFIDTGIWPESVSFDDSGLGPVRPSWRGECVDAHDFNSSLCNNKLVGAKAFDAAAKAMAGSTSGGGVPSPRDRIGHGTHVSSTAAGAQVPDASLYMFSRGTAWGMAPKARIAMYKACGPGGCSNADMVAAVDAAVKDGVDIISMSIGGPPQPFHDDVIAIATFGAERKGIFVALSAGNSGPMASTVSNSAPWMTTVGAATVDRLFPSNLTLGNGVVLAGKSLYTMQAKGTSMVELVSTDCSVPENFTPDKIMGKIVVCTTGAGIPHGIKAQNAGGSGLVDVDTTSWLRDGIMATAFPLPALTLSYTGGEKLRAYMASEPKPVASFSFGCETVTGKNRAPVVVSFSSRGPNFGAPELLKPDVIAPGVNILAAWSGAASLLGDSSHFDDGRRSDYNIISGTSMACPHVAGIAALIKKEYPSWTPAMIRSALMTTAGTLDNRGRDIRDNGVTVGSNNDTAATPLVAGAGHIRPRLALDPGLVYDAGERDYVDFLCAMNYSAGQIRSFVPDFITCTRTLAGGPAGLNYPSFAVVFDNRTATRTLTRTLTKVSEEAETYTVIVKAPEHVKVIVTPPTLEFKEPKEMKSYTVEFRNEAPGNRKTEWAFGHIIWQNENHHVRSPVACHW</sequence>
<dbReference type="Gramene" id="PAN14628">
    <property type="protein sequence ID" value="PAN14628"/>
    <property type="gene ID" value="PAHAL_2G424900"/>
</dbReference>
<dbReference type="CDD" id="cd02120">
    <property type="entry name" value="PA_subtilisin_like"/>
    <property type="match status" value="1"/>
</dbReference>
<accession>A0A2S3H3G6</accession>
<dbReference type="SUPFAM" id="SSF52743">
    <property type="entry name" value="Subtilisin-like"/>
    <property type="match status" value="1"/>
</dbReference>
<feature type="signal peptide" evidence="9">
    <location>
        <begin position="1"/>
        <end position="24"/>
    </location>
</feature>
<organism evidence="13">
    <name type="scientific">Panicum hallii</name>
    <dbReference type="NCBI Taxonomy" id="206008"/>
    <lineage>
        <taxon>Eukaryota</taxon>
        <taxon>Viridiplantae</taxon>
        <taxon>Streptophyta</taxon>
        <taxon>Embryophyta</taxon>
        <taxon>Tracheophyta</taxon>
        <taxon>Spermatophyta</taxon>
        <taxon>Magnoliopsida</taxon>
        <taxon>Liliopsida</taxon>
        <taxon>Poales</taxon>
        <taxon>Poaceae</taxon>
        <taxon>PACMAD clade</taxon>
        <taxon>Panicoideae</taxon>
        <taxon>Panicodae</taxon>
        <taxon>Paniceae</taxon>
        <taxon>Panicinae</taxon>
        <taxon>Panicum</taxon>
        <taxon>Panicum sect. Panicum</taxon>
    </lineage>
</organism>
<dbReference type="PRINTS" id="PR00723">
    <property type="entry name" value="SUBTILISIN"/>
</dbReference>
<proteinExistence type="inferred from homology"/>
<keyword evidence="2 7" id="KW-0645">Protease</keyword>
<evidence type="ECO:0000256" key="1">
    <source>
        <dbReference type="ARBA" id="ARBA00011073"/>
    </source>
</evidence>
<evidence type="ECO:0000259" key="12">
    <source>
        <dbReference type="Pfam" id="PF17766"/>
    </source>
</evidence>
<dbReference type="Pfam" id="PF00082">
    <property type="entry name" value="Peptidase_S8"/>
    <property type="match status" value="1"/>
</dbReference>
<keyword evidence="5 7" id="KW-0720">Serine protease</keyword>
<evidence type="ECO:0000256" key="5">
    <source>
        <dbReference type="ARBA" id="ARBA00022825"/>
    </source>
</evidence>